<dbReference type="AlphaFoldDB" id="A0A6A5V802"/>
<gene>
    <name evidence="1" type="ORF">BU23DRAFT_466794</name>
</gene>
<evidence type="ECO:0000313" key="1">
    <source>
        <dbReference type="EMBL" id="KAF1972800.1"/>
    </source>
</evidence>
<reference evidence="1" key="1">
    <citation type="journal article" date="2020" name="Stud. Mycol.">
        <title>101 Dothideomycetes genomes: a test case for predicting lifestyles and emergence of pathogens.</title>
        <authorList>
            <person name="Haridas S."/>
            <person name="Albert R."/>
            <person name="Binder M."/>
            <person name="Bloem J."/>
            <person name="Labutti K."/>
            <person name="Salamov A."/>
            <person name="Andreopoulos B."/>
            <person name="Baker S."/>
            <person name="Barry K."/>
            <person name="Bills G."/>
            <person name="Bluhm B."/>
            <person name="Cannon C."/>
            <person name="Castanera R."/>
            <person name="Culley D."/>
            <person name="Daum C."/>
            <person name="Ezra D."/>
            <person name="Gonzalez J."/>
            <person name="Henrissat B."/>
            <person name="Kuo A."/>
            <person name="Liang C."/>
            <person name="Lipzen A."/>
            <person name="Lutzoni F."/>
            <person name="Magnuson J."/>
            <person name="Mondo S."/>
            <person name="Nolan M."/>
            <person name="Ohm R."/>
            <person name="Pangilinan J."/>
            <person name="Park H.-J."/>
            <person name="Ramirez L."/>
            <person name="Alfaro M."/>
            <person name="Sun H."/>
            <person name="Tritt A."/>
            <person name="Yoshinaga Y."/>
            <person name="Zwiers L.-H."/>
            <person name="Turgeon B."/>
            <person name="Goodwin S."/>
            <person name="Spatafora J."/>
            <person name="Crous P."/>
            <person name="Grigoriev I."/>
        </authorList>
    </citation>
    <scope>NUCLEOTIDE SEQUENCE</scope>
    <source>
        <strain evidence="1">CBS 107.79</strain>
    </source>
</reference>
<dbReference type="OrthoDB" id="3933435at2759"/>
<organism evidence="1 2">
    <name type="scientific">Bimuria novae-zelandiae CBS 107.79</name>
    <dbReference type="NCBI Taxonomy" id="1447943"/>
    <lineage>
        <taxon>Eukaryota</taxon>
        <taxon>Fungi</taxon>
        <taxon>Dikarya</taxon>
        <taxon>Ascomycota</taxon>
        <taxon>Pezizomycotina</taxon>
        <taxon>Dothideomycetes</taxon>
        <taxon>Pleosporomycetidae</taxon>
        <taxon>Pleosporales</taxon>
        <taxon>Massarineae</taxon>
        <taxon>Didymosphaeriaceae</taxon>
        <taxon>Bimuria</taxon>
    </lineage>
</organism>
<name>A0A6A5V802_9PLEO</name>
<keyword evidence="2" id="KW-1185">Reference proteome</keyword>
<evidence type="ECO:0000313" key="2">
    <source>
        <dbReference type="Proteomes" id="UP000800036"/>
    </source>
</evidence>
<proteinExistence type="predicted"/>
<dbReference type="EMBL" id="ML976684">
    <property type="protein sequence ID" value="KAF1972800.1"/>
    <property type="molecule type" value="Genomic_DNA"/>
</dbReference>
<dbReference type="Proteomes" id="UP000800036">
    <property type="component" value="Unassembled WGS sequence"/>
</dbReference>
<accession>A0A6A5V802</accession>
<protein>
    <submittedName>
        <fullName evidence="1">Uncharacterized protein</fullName>
    </submittedName>
</protein>
<sequence>MCTVIHYLYTCGHYISRRPSRCGGTRFKFTRSSRRAACTADGYITIKRITPCSKCLKDIWSAQWEKKLEKARKFHQELAEKKMSGAKEILGLIGELETKCELESWELKNELPYGGNPRVRRVNPVDLDKPKLPASPLRLEVRPEEVVLQVVSEPVYDDDDGWEPSTDPMHPVTTNYEVLCAGIDDDYLEFLTGDMGVDSNLDHEASDLSAGSWDWGGGRLASSPDNQMLEGQSSVVAKYDMFRQDIMPLKAKDPRKFYAQWLVECRLEIREIVGPDGAMVYDPPR</sequence>